<accession>A0A512AED2</accession>
<proteinExistence type="predicted"/>
<sequence>MGGAMNFKKVITFLTTLAAVMALTSCYYPRKRVPRSEASSVQKGKIPKKAEAGKDTGSNQQERGKSSQTSSSSAPASESKATSSPDEVTDGLPQDAQSANKDKIYATGNAKVYYRSFEGGFSAQTPDFKGYTEEQVKKVLGEPEAVIKDPNYLKDTFKAQELENIKELYQGQHVTEEQAKAFYVTAVDIAQAASLSQDYQLESDYILYSYKQHKINLIFSKGELYYMTPNPDYLYFK</sequence>
<dbReference type="AlphaFoldDB" id="A0A512AED2"/>
<dbReference type="Proteomes" id="UP000321868">
    <property type="component" value="Unassembled WGS sequence"/>
</dbReference>
<organism evidence="2 3">
    <name type="scientific">Streptococcus cristatus</name>
    <dbReference type="NCBI Taxonomy" id="45634"/>
    <lineage>
        <taxon>Bacteria</taxon>
        <taxon>Bacillati</taxon>
        <taxon>Bacillota</taxon>
        <taxon>Bacilli</taxon>
        <taxon>Lactobacillales</taxon>
        <taxon>Streptococcaceae</taxon>
        <taxon>Streptococcus</taxon>
    </lineage>
</organism>
<evidence type="ECO:0000313" key="3">
    <source>
        <dbReference type="Proteomes" id="UP000321868"/>
    </source>
</evidence>
<reference evidence="2 3" key="1">
    <citation type="submission" date="2019-07" db="EMBL/GenBank/DDBJ databases">
        <title>Whole genome shotgun sequence of Streptococcus oligofermentans NBRC 106105.</title>
        <authorList>
            <person name="Hosoyama A."/>
            <person name="Uohara A."/>
            <person name="Ohji S."/>
            <person name="Ichikawa N."/>
        </authorList>
    </citation>
    <scope>NUCLEOTIDE SEQUENCE [LARGE SCALE GENOMIC DNA]</scope>
    <source>
        <strain evidence="2 3">NBRC 106105</strain>
    </source>
</reference>
<evidence type="ECO:0000313" key="2">
    <source>
        <dbReference type="EMBL" id="GEN98064.1"/>
    </source>
</evidence>
<dbReference type="InterPro" id="IPR032542">
    <property type="entry name" value="DUF4947"/>
</dbReference>
<evidence type="ECO:0000256" key="1">
    <source>
        <dbReference type="SAM" id="MobiDB-lite"/>
    </source>
</evidence>
<dbReference type="EMBL" id="BJYQ01000136">
    <property type="protein sequence ID" value="GEN98064.1"/>
    <property type="molecule type" value="Genomic_DNA"/>
</dbReference>
<feature type="region of interest" description="Disordered" evidence="1">
    <location>
        <begin position="33"/>
        <end position="101"/>
    </location>
</feature>
<dbReference type="Pfam" id="PF16305">
    <property type="entry name" value="DUF4947"/>
    <property type="match status" value="1"/>
</dbReference>
<comment type="caution">
    <text evidence="2">The sequence shown here is derived from an EMBL/GenBank/DDBJ whole genome shotgun (WGS) entry which is preliminary data.</text>
</comment>
<gene>
    <name evidence="2" type="ORF">SOL01_19380</name>
</gene>
<feature type="compositionally biased region" description="Low complexity" evidence="1">
    <location>
        <begin position="66"/>
        <end position="85"/>
    </location>
</feature>
<name>A0A512AED2_STRCR</name>
<protein>
    <submittedName>
        <fullName evidence="2">DUF4947 domain-containing protein</fullName>
    </submittedName>
</protein>